<dbReference type="EMBL" id="VSSQ01000035">
    <property type="protein sequence ID" value="MPL67036.1"/>
    <property type="molecule type" value="Genomic_DNA"/>
</dbReference>
<sequence length="362" mass="40298">MKKTLRLTALALLAIASFAFNANAAEPAVFQPASGGYSLALPADRTEIYRTTKGIRYVLGTQLINADVYSLPNFLAVPMKNYSAQQIADFEKFIADIEDFPGFTLEQSALDKTTGKNKLGSDKTETAQFTPKLILNENYYAFTLKPPSNATIARDFITGKAYQLKNDKLVVIRVSAPIKDKISAQQTLDNLTHNLKISTSKYSEDNVIIAKQMNYEITLPSGWHAFTLQADNIIMAKSLSSVHNDEVLIRSFKTQEYLNFANATTDDLPAEAKSFVEKITKFTPNVTVVKQEPIVINGINGVIIESTDNVNLKQIFVVNAYFFAKDNSAYQIMFTTDDTINYDLKISAFKNAVKSFKKTNLK</sequence>
<protein>
    <submittedName>
        <fullName evidence="1">Uncharacterized protein</fullName>
    </submittedName>
</protein>
<evidence type="ECO:0000313" key="1">
    <source>
        <dbReference type="EMBL" id="MPL67036.1"/>
    </source>
</evidence>
<dbReference type="AlphaFoldDB" id="A0A644TJC3"/>
<accession>A0A644TJC3</accession>
<organism evidence="1">
    <name type="scientific">bioreactor metagenome</name>
    <dbReference type="NCBI Taxonomy" id="1076179"/>
    <lineage>
        <taxon>unclassified sequences</taxon>
        <taxon>metagenomes</taxon>
        <taxon>ecological metagenomes</taxon>
    </lineage>
</organism>
<proteinExistence type="predicted"/>
<reference evidence="1" key="1">
    <citation type="submission" date="2019-08" db="EMBL/GenBank/DDBJ databases">
        <authorList>
            <person name="Kucharzyk K."/>
            <person name="Murdoch R.W."/>
            <person name="Higgins S."/>
            <person name="Loffler F."/>
        </authorList>
    </citation>
    <scope>NUCLEOTIDE SEQUENCE</scope>
</reference>
<comment type="caution">
    <text evidence="1">The sequence shown here is derived from an EMBL/GenBank/DDBJ whole genome shotgun (WGS) entry which is preliminary data.</text>
</comment>
<gene>
    <name evidence="1" type="ORF">SDC9_12726</name>
</gene>
<name>A0A644TJC3_9ZZZZ</name>